<dbReference type="Gene3D" id="1.10.3210.10">
    <property type="entry name" value="Hypothetical protein af1432"/>
    <property type="match status" value="1"/>
</dbReference>
<dbReference type="Pfam" id="PF13286">
    <property type="entry name" value="HD_assoc"/>
    <property type="match status" value="1"/>
</dbReference>
<feature type="domain" description="Phosphohydrolase-associated" evidence="2">
    <location>
        <begin position="190"/>
        <end position="286"/>
    </location>
</feature>
<reference evidence="3" key="1">
    <citation type="journal article" date="2015" name="Proc. Natl. Acad. Sci. U.S.A.">
        <title>Networks of energetic and metabolic interactions define dynamics in microbial communities.</title>
        <authorList>
            <person name="Embree M."/>
            <person name="Liu J.K."/>
            <person name="Al-Bassam M.M."/>
            <person name="Zengler K."/>
        </authorList>
    </citation>
    <scope>NUCLEOTIDE SEQUENCE</scope>
</reference>
<dbReference type="InterPro" id="IPR026875">
    <property type="entry name" value="PHydrolase_assoc_dom"/>
</dbReference>
<evidence type="ECO:0000313" key="3">
    <source>
        <dbReference type="EMBL" id="KUG26344.1"/>
    </source>
</evidence>
<comment type="caution">
    <text evidence="3">The sequence shown here is derived from an EMBL/GenBank/DDBJ whole genome shotgun (WGS) entry which is preliminary data.</text>
</comment>
<dbReference type="AlphaFoldDB" id="A0A0W8FZK3"/>
<dbReference type="GO" id="GO:0016787">
    <property type="term" value="F:hydrolase activity"/>
    <property type="evidence" value="ECO:0007669"/>
    <property type="project" value="UniProtKB-KW"/>
</dbReference>
<dbReference type="SUPFAM" id="SSF109604">
    <property type="entry name" value="HD-domain/PDEase-like"/>
    <property type="match status" value="1"/>
</dbReference>
<evidence type="ECO:0000259" key="2">
    <source>
        <dbReference type="Pfam" id="PF13286"/>
    </source>
</evidence>
<organism evidence="3">
    <name type="scientific">hydrocarbon metagenome</name>
    <dbReference type="NCBI Taxonomy" id="938273"/>
    <lineage>
        <taxon>unclassified sequences</taxon>
        <taxon>metagenomes</taxon>
        <taxon>ecological metagenomes</taxon>
    </lineage>
</organism>
<dbReference type="EMBL" id="LNQE01000482">
    <property type="protein sequence ID" value="KUG26344.1"/>
    <property type="molecule type" value="Genomic_DNA"/>
</dbReference>
<gene>
    <name evidence="3" type="ORF">ASZ90_003822</name>
</gene>
<keyword evidence="1 3" id="KW-0378">Hydrolase</keyword>
<proteinExistence type="predicted"/>
<evidence type="ECO:0000256" key="1">
    <source>
        <dbReference type="ARBA" id="ARBA00022801"/>
    </source>
</evidence>
<sequence length="299" mass="34958">MKEYGGFEGNAQTLRIVTETIYRTEDFRKGMNPCRAFLDSILKYKSLFNELDDPFNHYLYKEQKEYLNFVFDGEDIHKQFSQGEEADSFRSIECQIMDWADDTAYAINDIQDSIIGGFITIAKLVNYGKDYSLNKDESVYLEELIEWIKDGKIKPKLGSQIGDFINACSIEEQKTFMDNKTNRYKYKLVIDDKCLEKANFYKKIATELVFKSTQLHQMESKGDFMLTNFFNVMKENYIEKVNNIKLVPEFSHNIIVNTKDKLIRARLVCDNLAGMTDSFAMRSYRRLFDPNYSSIADLV</sequence>
<protein>
    <submittedName>
        <fullName evidence="3">Dntp triphosphohydrolase, broad substrate specificity, subgroup 2</fullName>
    </submittedName>
</protein>
<accession>A0A0W8FZK3</accession>
<name>A0A0W8FZK3_9ZZZZ</name>